<dbReference type="EMBL" id="JBHUCX010000005">
    <property type="protein sequence ID" value="MFD1673470.1"/>
    <property type="molecule type" value="Genomic_DNA"/>
</dbReference>
<keyword evidence="5" id="KW-0732">Signal</keyword>
<keyword evidence="7" id="KW-0186">Copper</keyword>
<comment type="subcellular location">
    <subcellularLocation>
        <location evidence="1">Cell membrane</location>
        <topology evidence="1">Multi-pass membrane protein</topology>
    </subcellularLocation>
</comment>
<dbReference type="InterPro" id="IPR008620">
    <property type="entry name" value="FixH"/>
</dbReference>
<feature type="domain" description="Copper resistance protein D" evidence="11">
    <location>
        <begin position="337"/>
        <end position="430"/>
    </location>
</feature>
<feature type="transmembrane region" description="Helical" evidence="9">
    <location>
        <begin position="345"/>
        <end position="365"/>
    </location>
</feature>
<dbReference type="Proteomes" id="UP001597079">
    <property type="component" value="Unassembled WGS sequence"/>
</dbReference>
<keyword evidence="8 9" id="KW-0472">Membrane</keyword>
<evidence type="ECO:0000256" key="1">
    <source>
        <dbReference type="ARBA" id="ARBA00004651"/>
    </source>
</evidence>
<keyword evidence="2" id="KW-1003">Cell membrane</keyword>
<evidence type="ECO:0000259" key="11">
    <source>
        <dbReference type="Pfam" id="PF05425"/>
    </source>
</evidence>
<dbReference type="PANTHER" id="PTHR34820:SF4">
    <property type="entry name" value="INNER MEMBRANE PROTEIN YEBZ"/>
    <property type="match status" value="1"/>
</dbReference>
<evidence type="ECO:0000256" key="9">
    <source>
        <dbReference type="SAM" id="Phobius"/>
    </source>
</evidence>
<protein>
    <submittedName>
        <fullName evidence="12">FixH family protein</fullName>
    </submittedName>
</protein>
<dbReference type="InterPro" id="IPR014755">
    <property type="entry name" value="Cu-Rt/internalin_Ig-like"/>
</dbReference>
<dbReference type="PANTHER" id="PTHR34820">
    <property type="entry name" value="INNER MEMBRANE PROTEIN YEBZ"/>
    <property type="match status" value="1"/>
</dbReference>
<dbReference type="Pfam" id="PF05751">
    <property type="entry name" value="FixH"/>
    <property type="match status" value="1"/>
</dbReference>
<gene>
    <name evidence="12" type="ORF">ACFSB2_01865</name>
</gene>
<proteinExistence type="predicted"/>
<dbReference type="Gene3D" id="2.60.40.1220">
    <property type="match status" value="1"/>
</dbReference>
<evidence type="ECO:0000256" key="8">
    <source>
        <dbReference type="ARBA" id="ARBA00023136"/>
    </source>
</evidence>
<keyword evidence="13" id="KW-1185">Reference proteome</keyword>
<evidence type="ECO:0000313" key="13">
    <source>
        <dbReference type="Proteomes" id="UP001597079"/>
    </source>
</evidence>
<evidence type="ECO:0000313" key="12">
    <source>
        <dbReference type="EMBL" id="MFD1673470.1"/>
    </source>
</evidence>
<evidence type="ECO:0000256" key="2">
    <source>
        <dbReference type="ARBA" id="ARBA00022475"/>
    </source>
</evidence>
<feature type="transmembrane region" description="Helical" evidence="9">
    <location>
        <begin position="266"/>
        <end position="288"/>
    </location>
</feature>
<dbReference type="SUPFAM" id="SSF81296">
    <property type="entry name" value="E set domains"/>
    <property type="match status" value="1"/>
</dbReference>
<feature type="transmembrane region" description="Helical" evidence="9">
    <location>
        <begin position="235"/>
        <end position="254"/>
    </location>
</feature>
<keyword evidence="6 9" id="KW-1133">Transmembrane helix</keyword>
<organism evidence="12 13">
    <name type="scientific">Alicyclobacillus fodiniaquatilis</name>
    <dbReference type="NCBI Taxonomy" id="1661150"/>
    <lineage>
        <taxon>Bacteria</taxon>
        <taxon>Bacillati</taxon>
        <taxon>Bacillota</taxon>
        <taxon>Bacilli</taxon>
        <taxon>Bacillales</taxon>
        <taxon>Alicyclobacillaceae</taxon>
        <taxon>Alicyclobacillus</taxon>
    </lineage>
</organism>
<dbReference type="InterPro" id="IPR007348">
    <property type="entry name" value="CopC_dom"/>
</dbReference>
<dbReference type="InterPro" id="IPR032694">
    <property type="entry name" value="CopC/D"/>
</dbReference>
<name>A0ABW4JC00_9BACL</name>
<feature type="transmembrane region" description="Helical" evidence="9">
    <location>
        <begin position="411"/>
        <end position="430"/>
    </location>
</feature>
<dbReference type="InterPro" id="IPR008457">
    <property type="entry name" value="Cu-R_CopD_dom"/>
</dbReference>
<feature type="transmembrane region" description="Helical" evidence="9">
    <location>
        <begin position="190"/>
        <end position="215"/>
    </location>
</feature>
<sequence>MGRGVRWFCRLWVVFALGLAGAFIAPVTVFAHAYVISSNPAASQSFQKAPTQVEVQFDENVQLSAQGLTVTDEDGKRVDSGDGKLDPANHHEIICHLPASLPKGVYTIHWQVVSADGHTVEGTIPFGVQIDVKSLHLGATQTGYTPGAAMLIDRTLEYIGMALVIGLALFFRFIWPASAGPAMRGWRRKLVYAAWALLAIGIAFSLPVQTAITWNVHGFASFSPRDLLRTLNLTLFGYVWIVQMLLLLIAPPVLSALLNERIKHRWWWILTPVFCFPITKGLIGHAVAENSPQMPVVADVIHLYAASIWVGGLTGMVLLMAVWIRSKETMQKQEIAMTVRRFSMVASASVIALAVTGFYTALLHIPTWYALFHTGYGQALVVKLTLFIIMLLLAAVHWTRRKRLRMQSFRRLVLVELVVGLGIFFVASILTNLPTGMSDPGPVHMRKTVEGTTMALSITPNQAGNNQFTVRLTGDNGQAVTAVQQVTLSFSSSTVAAGSDTLRLNEKAPGVYSVDGLALSGGGRWHVEIDALTDDYNQLDGEFSFAVGQ</sequence>
<feature type="transmembrane region" description="Helical" evidence="9">
    <location>
        <begin position="377"/>
        <end position="399"/>
    </location>
</feature>
<dbReference type="RefSeq" id="WP_377940879.1">
    <property type="nucleotide sequence ID" value="NZ_JBHUCX010000005.1"/>
</dbReference>
<keyword evidence="3 9" id="KW-0812">Transmembrane</keyword>
<evidence type="ECO:0000256" key="4">
    <source>
        <dbReference type="ARBA" id="ARBA00022723"/>
    </source>
</evidence>
<feature type="transmembrane region" description="Helical" evidence="9">
    <location>
        <begin position="158"/>
        <end position="178"/>
    </location>
</feature>
<evidence type="ECO:0000256" key="3">
    <source>
        <dbReference type="ARBA" id="ARBA00022692"/>
    </source>
</evidence>
<accession>A0ABW4JC00</accession>
<evidence type="ECO:0000259" key="10">
    <source>
        <dbReference type="Pfam" id="PF04234"/>
    </source>
</evidence>
<feature type="transmembrane region" description="Helical" evidence="9">
    <location>
        <begin position="300"/>
        <end position="324"/>
    </location>
</feature>
<reference evidence="13" key="1">
    <citation type="journal article" date="2019" name="Int. J. Syst. Evol. Microbiol.">
        <title>The Global Catalogue of Microorganisms (GCM) 10K type strain sequencing project: providing services to taxonomists for standard genome sequencing and annotation.</title>
        <authorList>
            <consortium name="The Broad Institute Genomics Platform"/>
            <consortium name="The Broad Institute Genome Sequencing Center for Infectious Disease"/>
            <person name="Wu L."/>
            <person name="Ma J."/>
        </authorList>
    </citation>
    <scope>NUCLEOTIDE SEQUENCE [LARGE SCALE GENOMIC DNA]</scope>
    <source>
        <strain evidence="13">CGMCC 1.12286</strain>
    </source>
</reference>
<evidence type="ECO:0000256" key="5">
    <source>
        <dbReference type="ARBA" id="ARBA00022729"/>
    </source>
</evidence>
<comment type="caution">
    <text evidence="12">The sequence shown here is derived from an EMBL/GenBank/DDBJ whole genome shotgun (WGS) entry which is preliminary data.</text>
</comment>
<evidence type="ECO:0000256" key="7">
    <source>
        <dbReference type="ARBA" id="ARBA00023008"/>
    </source>
</evidence>
<dbReference type="InterPro" id="IPR014756">
    <property type="entry name" value="Ig_E-set"/>
</dbReference>
<evidence type="ECO:0000256" key="6">
    <source>
        <dbReference type="ARBA" id="ARBA00022989"/>
    </source>
</evidence>
<keyword evidence="4" id="KW-0479">Metal-binding</keyword>
<feature type="domain" description="CopC" evidence="10">
    <location>
        <begin position="32"/>
        <end position="128"/>
    </location>
</feature>
<dbReference type="Pfam" id="PF05425">
    <property type="entry name" value="CopD"/>
    <property type="match status" value="1"/>
</dbReference>
<dbReference type="Pfam" id="PF04234">
    <property type="entry name" value="CopC"/>
    <property type="match status" value="1"/>
</dbReference>